<dbReference type="InterPro" id="IPR023187">
    <property type="entry name" value="Tscrpt_reg_MarR-type_CS"/>
</dbReference>
<keyword evidence="6" id="KW-1185">Reference proteome</keyword>
<dbReference type="PROSITE" id="PS01117">
    <property type="entry name" value="HTH_MARR_1"/>
    <property type="match status" value="1"/>
</dbReference>
<sequence length="149" mass="16630">MDNELNADRLGFLLTDVARLFRAAFERRIGAAGLGVTPGEARALSRIAARKGARQSGIAEELGIEPMTLSRYLDRLEKAGLIERRSDPSDGRAKCIHITRRAGAVLSAIRRHSDELIEEVEEGLSEQEKQMLRTALKTMRGNFSRRLQE</sequence>
<dbReference type="InterPro" id="IPR036388">
    <property type="entry name" value="WH-like_DNA-bd_sf"/>
</dbReference>
<evidence type="ECO:0000313" key="5">
    <source>
        <dbReference type="EMBL" id="TNB49295.1"/>
    </source>
</evidence>
<dbReference type="Proteomes" id="UP000307874">
    <property type="component" value="Unassembled WGS sequence"/>
</dbReference>
<dbReference type="PROSITE" id="PS50995">
    <property type="entry name" value="HTH_MARR_2"/>
    <property type="match status" value="1"/>
</dbReference>
<name>A0A5C4JVA1_9HYPH</name>
<evidence type="ECO:0000256" key="3">
    <source>
        <dbReference type="ARBA" id="ARBA00023163"/>
    </source>
</evidence>
<feature type="domain" description="HTH marR-type" evidence="4">
    <location>
        <begin position="7"/>
        <end position="141"/>
    </location>
</feature>
<dbReference type="InterPro" id="IPR000835">
    <property type="entry name" value="HTH_MarR-typ"/>
</dbReference>
<comment type="caution">
    <text evidence="5">The sequence shown here is derived from an EMBL/GenBank/DDBJ whole genome shotgun (WGS) entry which is preliminary data.</text>
</comment>
<keyword evidence="2" id="KW-0238">DNA-binding</keyword>
<dbReference type="OrthoDB" id="582199at2"/>
<dbReference type="GO" id="GO:0003677">
    <property type="term" value="F:DNA binding"/>
    <property type="evidence" value="ECO:0007669"/>
    <property type="project" value="UniProtKB-KW"/>
</dbReference>
<dbReference type="PANTHER" id="PTHR33164">
    <property type="entry name" value="TRANSCRIPTIONAL REGULATOR, MARR FAMILY"/>
    <property type="match status" value="1"/>
</dbReference>
<dbReference type="GO" id="GO:0003700">
    <property type="term" value="F:DNA-binding transcription factor activity"/>
    <property type="evidence" value="ECO:0007669"/>
    <property type="project" value="InterPro"/>
</dbReference>
<evidence type="ECO:0000256" key="2">
    <source>
        <dbReference type="ARBA" id="ARBA00023125"/>
    </source>
</evidence>
<dbReference type="EMBL" id="VCLB01000002">
    <property type="protein sequence ID" value="TNB49295.1"/>
    <property type="molecule type" value="Genomic_DNA"/>
</dbReference>
<dbReference type="Pfam" id="PF01047">
    <property type="entry name" value="MarR"/>
    <property type="match status" value="1"/>
</dbReference>
<dbReference type="InterPro" id="IPR036390">
    <property type="entry name" value="WH_DNA-bd_sf"/>
</dbReference>
<accession>A0A5C4JVA1</accession>
<dbReference type="PANTHER" id="PTHR33164:SF64">
    <property type="entry name" value="TRANSCRIPTIONAL REGULATOR SLYA"/>
    <property type="match status" value="1"/>
</dbReference>
<dbReference type="Gene3D" id="1.10.10.10">
    <property type="entry name" value="Winged helix-like DNA-binding domain superfamily/Winged helix DNA-binding domain"/>
    <property type="match status" value="1"/>
</dbReference>
<dbReference type="SUPFAM" id="SSF46785">
    <property type="entry name" value="Winged helix' DNA-binding domain"/>
    <property type="match status" value="1"/>
</dbReference>
<dbReference type="AlphaFoldDB" id="A0A5C4JVA1"/>
<gene>
    <name evidence="5" type="ORF">FF124_04730</name>
</gene>
<keyword evidence="1" id="KW-0805">Transcription regulation</keyword>
<dbReference type="GO" id="GO:0006950">
    <property type="term" value="P:response to stress"/>
    <property type="evidence" value="ECO:0007669"/>
    <property type="project" value="TreeGrafter"/>
</dbReference>
<reference evidence="5 6" key="1">
    <citation type="submission" date="2019-06" db="EMBL/GenBank/DDBJ databases">
        <title>Martelella lutilitoris sp. nov., isolated from a tidal mudflat.</title>
        <authorList>
            <person name="Kim Y.-J."/>
        </authorList>
    </citation>
    <scope>NUCLEOTIDE SEQUENCE [LARGE SCALE GENOMIC DNA]</scope>
    <source>
        <strain evidence="5 6">GH2-6</strain>
    </source>
</reference>
<organism evidence="5 6">
    <name type="scientific">Martelella lutilitoris</name>
    <dbReference type="NCBI Taxonomy" id="2583532"/>
    <lineage>
        <taxon>Bacteria</taxon>
        <taxon>Pseudomonadati</taxon>
        <taxon>Pseudomonadota</taxon>
        <taxon>Alphaproteobacteria</taxon>
        <taxon>Hyphomicrobiales</taxon>
        <taxon>Aurantimonadaceae</taxon>
        <taxon>Martelella</taxon>
    </lineage>
</organism>
<dbReference type="InterPro" id="IPR039422">
    <property type="entry name" value="MarR/SlyA-like"/>
</dbReference>
<proteinExistence type="predicted"/>
<evidence type="ECO:0000256" key="1">
    <source>
        <dbReference type="ARBA" id="ARBA00023015"/>
    </source>
</evidence>
<evidence type="ECO:0000259" key="4">
    <source>
        <dbReference type="PROSITE" id="PS50995"/>
    </source>
</evidence>
<dbReference type="RefSeq" id="WP_138747325.1">
    <property type="nucleotide sequence ID" value="NZ_VCLB01000002.1"/>
</dbReference>
<dbReference type="SMART" id="SM00347">
    <property type="entry name" value="HTH_MARR"/>
    <property type="match status" value="1"/>
</dbReference>
<evidence type="ECO:0000313" key="6">
    <source>
        <dbReference type="Proteomes" id="UP000307874"/>
    </source>
</evidence>
<dbReference type="PRINTS" id="PR00598">
    <property type="entry name" value="HTHMARR"/>
</dbReference>
<keyword evidence="3" id="KW-0804">Transcription</keyword>
<protein>
    <submittedName>
        <fullName evidence="5">MarR family transcriptional regulator</fullName>
    </submittedName>
</protein>